<feature type="transmembrane region" description="Helical" evidence="1">
    <location>
        <begin position="186"/>
        <end position="202"/>
    </location>
</feature>
<feature type="transmembrane region" description="Helical" evidence="1">
    <location>
        <begin position="412"/>
        <end position="431"/>
    </location>
</feature>
<evidence type="ECO:0000313" key="2">
    <source>
        <dbReference type="EMBL" id="MDG3494453.1"/>
    </source>
</evidence>
<proteinExistence type="predicted"/>
<name>A0A9X4M654_9CYAN</name>
<dbReference type="Proteomes" id="UP001152872">
    <property type="component" value="Unassembled WGS sequence"/>
</dbReference>
<feature type="transmembrane region" description="Helical" evidence="1">
    <location>
        <begin position="371"/>
        <end position="392"/>
    </location>
</feature>
<dbReference type="RefSeq" id="WP_009626529.1">
    <property type="nucleotide sequence ID" value="NZ_VBTY01000048.1"/>
</dbReference>
<feature type="transmembrane region" description="Helical" evidence="1">
    <location>
        <begin position="339"/>
        <end position="359"/>
    </location>
</feature>
<reference evidence="2" key="1">
    <citation type="submission" date="2019-05" db="EMBL/GenBank/DDBJ databases">
        <title>Whole genome sequencing of Pseudanabaena catenata USMAC16.</title>
        <authorList>
            <person name="Khan Z."/>
            <person name="Omar W.M."/>
            <person name="Convey P."/>
            <person name="Merican F."/>
            <person name="Najimudin N."/>
        </authorList>
    </citation>
    <scope>NUCLEOTIDE SEQUENCE</scope>
    <source>
        <strain evidence="2">USMAC16</strain>
    </source>
</reference>
<feature type="transmembrane region" description="Helical" evidence="1">
    <location>
        <begin position="55"/>
        <end position="74"/>
    </location>
</feature>
<evidence type="ECO:0000313" key="3">
    <source>
        <dbReference type="Proteomes" id="UP001152872"/>
    </source>
</evidence>
<dbReference type="AlphaFoldDB" id="A0A9X4M654"/>
<keyword evidence="3" id="KW-1185">Reference proteome</keyword>
<sequence>MQVLPSHTQRQLVSGRIGWGWRQATYPISVNFIFAGFSILAIAIARLLTKGELDLLAITSIVLVFGLIIGIYTAKSVVEVCRQNSNYLFSRSQLLGIAVYWLVLIAVLGGSPETSKLFVAIWWVLPAAIFTGIAASLSLQSSRSKSPTDRKQPLEKFNAEPLNVVTYSDRTVLVSPSAVGQQPRQFNSLVLIVFGLFCWTMLDLSSNLRAIAAIVLTASGLTGFFTWQAQLHSPEKILQLKFAGLWGIAAEYLIDITSFSMLSIVKLQEAGGELSWMQLTGNNRDITIPLVMTNLPSPTEKDVDRNDQLDKTLRDEFHLAKQETERDSLGLANVLLPQGAGILAGTAFILVGVLLLLIFSLPSKLTSESAIAWLGVCLVSPAIARFFLQLVAPNSLQSDRLYPNSRLHSWEIGTAMLLVSAFLSSQAMGKVLSLGVLQQSLPLINLICGWLCISVGICLLAFVRRTPLWHNN</sequence>
<accession>A0A9X4M654</accession>
<feature type="transmembrane region" description="Helical" evidence="1">
    <location>
        <begin position="208"/>
        <end position="230"/>
    </location>
</feature>
<gene>
    <name evidence="2" type="ORF">FEV09_07760</name>
</gene>
<protein>
    <submittedName>
        <fullName evidence="2">Uncharacterized protein</fullName>
    </submittedName>
</protein>
<keyword evidence="1" id="KW-1133">Transmembrane helix</keyword>
<feature type="transmembrane region" description="Helical" evidence="1">
    <location>
        <begin position="117"/>
        <end position="139"/>
    </location>
</feature>
<keyword evidence="1" id="KW-0472">Membrane</keyword>
<feature type="transmembrane region" description="Helical" evidence="1">
    <location>
        <begin position="94"/>
        <end position="111"/>
    </location>
</feature>
<evidence type="ECO:0000256" key="1">
    <source>
        <dbReference type="SAM" id="Phobius"/>
    </source>
</evidence>
<feature type="transmembrane region" description="Helical" evidence="1">
    <location>
        <begin position="26"/>
        <end position="49"/>
    </location>
</feature>
<comment type="caution">
    <text evidence="2">The sequence shown here is derived from an EMBL/GenBank/DDBJ whole genome shotgun (WGS) entry which is preliminary data.</text>
</comment>
<keyword evidence="1" id="KW-0812">Transmembrane</keyword>
<dbReference type="EMBL" id="VBTY01000048">
    <property type="protein sequence ID" value="MDG3494453.1"/>
    <property type="molecule type" value="Genomic_DNA"/>
</dbReference>
<feature type="transmembrane region" description="Helical" evidence="1">
    <location>
        <begin position="443"/>
        <end position="463"/>
    </location>
</feature>
<organism evidence="2 3">
    <name type="scientific">Pseudanabaena catenata USMAC16</name>
    <dbReference type="NCBI Taxonomy" id="1855837"/>
    <lineage>
        <taxon>Bacteria</taxon>
        <taxon>Bacillati</taxon>
        <taxon>Cyanobacteriota</taxon>
        <taxon>Cyanophyceae</taxon>
        <taxon>Pseudanabaenales</taxon>
        <taxon>Pseudanabaenaceae</taxon>
        <taxon>Pseudanabaena</taxon>
    </lineage>
</organism>
<feature type="transmembrane region" description="Helical" evidence="1">
    <location>
        <begin position="242"/>
        <end position="265"/>
    </location>
</feature>